<dbReference type="InterPro" id="IPR028082">
    <property type="entry name" value="Peripla_BP_I"/>
</dbReference>
<evidence type="ECO:0000256" key="1">
    <source>
        <dbReference type="ARBA" id="ARBA00023015"/>
    </source>
</evidence>
<dbReference type="Proteomes" id="UP000267418">
    <property type="component" value="Unassembled WGS sequence"/>
</dbReference>
<keyword evidence="6" id="KW-1185">Reference proteome</keyword>
<comment type="caution">
    <text evidence="5">The sequence shown here is derived from an EMBL/GenBank/DDBJ whole genome shotgun (WGS) entry which is preliminary data.</text>
</comment>
<dbReference type="Gene3D" id="1.10.260.40">
    <property type="entry name" value="lambda repressor-like DNA-binding domains"/>
    <property type="match status" value="1"/>
</dbReference>
<dbReference type="RefSeq" id="WP_093209993.1">
    <property type="nucleotide sequence ID" value="NZ_RXOE01000010.1"/>
</dbReference>
<dbReference type="SUPFAM" id="SSF47413">
    <property type="entry name" value="lambda repressor-like DNA-binding domains"/>
    <property type="match status" value="1"/>
</dbReference>
<sequence>MADTPDRPRSRSSSQVTLDDVARACGVSPITVSRALRGARNVAPELQARVQAAADQLGYVPNVAARALASARSSHVAVLIPSLTNQLFVELLEAVQDALSPHGFQSLIGVTHYDPAQEEALLRSYLSQRPAGVLLTGFDRGPTAAQLLERSNAPCVYLMETSAEPGVHSVGFSQQDAGRAIVQHLLQRGRRRIAYAAGQLDPRVMLRLEGYREALRAAGCHDPALELLVPGPTSMALGGRQFEDLLARHPDVDAIFYCNDDLAQGGLLAALRTGVSVPQRVAIAGFNDLGGSDQMLPPLTTVRTPRREIGERAAAMLLALMRGETVAERTMDLGFELLVRQSS</sequence>
<protein>
    <submittedName>
        <fullName evidence="5">LacI family DNA-binding transcriptional regulator</fullName>
    </submittedName>
</protein>
<dbReference type="SUPFAM" id="SSF53822">
    <property type="entry name" value="Periplasmic binding protein-like I"/>
    <property type="match status" value="1"/>
</dbReference>
<dbReference type="PANTHER" id="PTHR30146:SF2">
    <property type="entry name" value="HTH-TYPE TRANSCRIPTIONAL REGULATOR GNTR"/>
    <property type="match status" value="1"/>
</dbReference>
<organism evidence="5 6">
    <name type="scientific">Variovorax gossypii</name>
    <dbReference type="NCBI Taxonomy" id="1679495"/>
    <lineage>
        <taxon>Bacteria</taxon>
        <taxon>Pseudomonadati</taxon>
        <taxon>Pseudomonadota</taxon>
        <taxon>Betaproteobacteria</taxon>
        <taxon>Burkholderiales</taxon>
        <taxon>Comamonadaceae</taxon>
        <taxon>Variovorax</taxon>
    </lineage>
</organism>
<proteinExistence type="predicted"/>
<reference evidence="5 6" key="1">
    <citation type="submission" date="2018-12" db="EMBL/GenBank/DDBJ databases">
        <title>The genome of Variovorax gossypii DSM 100435.</title>
        <authorList>
            <person name="Gao J."/>
            <person name="Sun J."/>
        </authorList>
    </citation>
    <scope>NUCLEOTIDE SEQUENCE [LARGE SCALE GENOMIC DNA]</scope>
    <source>
        <strain evidence="5 6">DSM 100435</strain>
    </source>
</reference>
<evidence type="ECO:0000313" key="5">
    <source>
        <dbReference type="EMBL" id="RTQ31248.1"/>
    </source>
</evidence>
<accession>A0A431TFL4</accession>
<dbReference type="InterPro" id="IPR010982">
    <property type="entry name" value="Lambda_DNA-bd_dom_sf"/>
</dbReference>
<dbReference type="PROSITE" id="PS50932">
    <property type="entry name" value="HTH_LACI_2"/>
    <property type="match status" value="1"/>
</dbReference>
<dbReference type="SMART" id="SM00354">
    <property type="entry name" value="HTH_LACI"/>
    <property type="match status" value="1"/>
</dbReference>
<dbReference type="OrthoDB" id="8770688at2"/>
<dbReference type="InterPro" id="IPR046335">
    <property type="entry name" value="LacI/GalR-like_sensor"/>
</dbReference>
<dbReference type="CDD" id="cd01575">
    <property type="entry name" value="PBP1_GntR"/>
    <property type="match status" value="1"/>
</dbReference>
<dbReference type="Pfam" id="PF13377">
    <property type="entry name" value="Peripla_BP_3"/>
    <property type="match status" value="1"/>
</dbReference>
<dbReference type="Gene3D" id="3.40.50.2300">
    <property type="match status" value="2"/>
</dbReference>
<evidence type="ECO:0000256" key="2">
    <source>
        <dbReference type="ARBA" id="ARBA00023125"/>
    </source>
</evidence>
<dbReference type="PANTHER" id="PTHR30146">
    <property type="entry name" value="LACI-RELATED TRANSCRIPTIONAL REPRESSOR"/>
    <property type="match status" value="1"/>
</dbReference>
<evidence type="ECO:0000256" key="3">
    <source>
        <dbReference type="ARBA" id="ARBA00023163"/>
    </source>
</evidence>
<keyword evidence="1" id="KW-0805">Transcription regulation</keyword>
<evidence type="ECO:0000313" key="6">
    <source>
        <dbReference type="Proteomes" id="UP000267418"/>
    </source>
</evidence>
<name>A0A431TFL4_9BURK</name>
<dbReference type="InterPro" id="IPR000843">
    <property type="entry name" value="HTH_LacI"/>
</dbReference>
<keyword evidence="2 5" id="KW-0238">DNA-binding</keyword>
<feature type="domain" description="HTH lacI-type" evidence="4">
    <location>
        <begin position="16"/>
        <end position="70"/>
    </location>
</feature>
<dbReference type="CDD" id="cd01392">
    <property type="entry name" value="HTH_LacI"/>
    <property type="match status" value="1"/>
</dbReference>
<dbReference type="GO" id="GO:0000976">
    <property type="term" value="F:transcription cis-regulatory region binding"/>
    <property type="evidence" value="ECO:0007669"/>
    <property type="project" value="TreeGrafter"/>
</dbReference>
<dbReference type="EMBL" id="RXOE01000010">
    <property type="protein sequence ID" value="RTQ31248.1"/>
    <property type="molecule type" value="Genomic_DNA"/>
</dbReference>
<keyword evidence="3" id="KW-0804">Transcription</keyword>
<dbReference type="AlphaFoldDB" id="A0A431TFL4"/>
<dbReference type="GO" id="GO:0003700">
    <property type="term" value="F:DNA-binding transcription factor activity"/>
    <property type="evidence" value="ECO:0007669"/>
    <property type="project" value="TreeGrafter"/>
</dbReference>
<evidence type="ECO:0000259" key="4">
    <source>
        <dbReference type="PROSITE" id="PS50932"/>
    </source>
</evidence>
<dbReference type="Pfam" id="PF00356">
    <property type="entry name" value="LacI"/>
    <property type="match status" value="1"/>
</dbReference>
<gene>
    <name evidence="5" type="ORF">EJP69_27430</name>
</gene>